<evidence type="ECO:0000313" key="5">
    <source>
        <dbReference type="Proteomes" id="UP001597314"/>
    </source>
</evidence>
<reference evidence="5" key="1">
    <citation type="journal article" date="2019" name="Int. J. Syst. Evol. Microbiol.">
        <title>The Global Catalogue of Microorganisms (GCM) 10K type strain sequencing project: providing services to taxonomists for standard genome sequencing and annotation.</title>
        <authorList>
            <consortium name="The Broad Institute Genomics Platform"/>
            <consortium name="The Broad Institute Genome Sequencing Center for Infectious Disease"/>
            <person name="Wu L."/>
            <person name="Ma J."/>
        </authorList>
    </citation>
    <scope>NUCLEOTIDE SEQUENCE [LARGE SCALE GENOMIC DNA]</scope>
    <source>
        <strain evidence="5">CGMCC 1.6774</strain>
    </source>
</reference>
<evidence type="ECO:0000256" key="3">
    <source>
        <dbReference type="RuleBase" id="RU000363"/>
    </source>
</evidence>
<dbReference type="EMBL" id="JBHUIW010000004">
    <property type="protein sequence ID" value="MFD2181671.1"/>
    <property type="molecule type" value="Genomic_DNA"/>
</dbReference>
<evidence type="ECO:0000313" key="4">
    <source>
        <dbReference type="EMBL" id="MFD2181671.1"/>
    </source>
</evidence>
<dbReference type="SUPFAM" id="SSF51735">
    <property type="entry name" value="NAD(P)-binding Rossmann-fold domains"/>
    <property type="match status" value="1"/>
</dbReference>
<dbReference type="PANTHER" id="PTHR43669">
    <property type="entry name" value="5-KETO-D-GLUCONATE 5-REDUCTASE"/>
    <property type="match status" value="1"/>
</dbReference>
<dbReference type="Pfam" id="PF00106">
    <property type="entry name" value="adh_short"/>
    <property type="match status" value="1"/>
</dbReference>
<keyword evidence="5" id="KW-1185">Reference proteome</keyword>
<comment type="similarity">
    <text evidence="1 3">Belongs to the short-chain dehydrogenases/reductases (SDR) family.</text>
</comment>
<proteinExistence type="inferred from homology"/>
<dbReference type="PRINTS" id="PR00081">
    <property type="entry name" value="GDHRDH"/>
</dbReference>
<comment type="caution">
    <text evidence="4">The sequence shown here is derived from an EMBL/GenBank/DDBJ whole genome shotgun (WGS) entry which is preliminary data.</text>
</comment>
<organism evidence="4 5">
    <name type="scientific">Rhodoplanes azumiensis</name>
    <dbReference type="NCBI Taxonomy" id="1897628"/>
    <lineage>
        <taxon>Bacteria</taxon>
        <taxon>Pseudomonadati</taxon>
        <taxon>Pseudomonadota</taxon>
        <taxon>Alphaproteobacteria</taxon>
        <taxon>Hyphomicrobiales</taxon>
        <taxon>Nitrobacteraceae</taxon>
        <taxon>Rhodoplanes</taxon>
    </lineage>
</organism>
<protein>
    <submittedName>
        <fullName evidence="4">SDR family NAD(P)-dependent oxidoreductase</fullName>
        <ecNumber evidence="4">1.1.1.-</ecNumber>
    </submittedName>
</protein>
<evidence type="ECO:0000256" key="2">
    <source>
        <dbReference type="ARBA" id="ARBA00023002"/>
    </source>
</evidence>
<sequence length="249" mass="24749">MSFDLTRKTAVVTGATSGIGLATATRLAAGGARVVVGFHSDAAQAARVAAALPGSGHVALPMAIDDAASLAAAAERIAEQLGAVDVLVNAAGRSTTVPARDLAALTDDIFDEITKVNLRGPFAVIRTLLPLLQASPEAVIVNIGSVAALTGVGSNLAYCAAKAGVHALTVALAKILGPGIRVVTVSPGAVDTGFVRGRAPGALDKIAEGTPLKKVTSAGAVADAVLACVVQLTSSTGIEVRVDEGRHLP</sequence>
<dbReference type="Gene3D" id="3.40.50.720">
    <property type="entry name" value="NAD(P)-binding Rossmann-like Domain"/>
    <property type="match status" value="1"/>
</dbReference>
<dbReference type="EC" id="1.1.1.-" evidence="4"/>
<dbReference type="CDD" id="cd05233">
    <property type="entry name" value="SDR_c"/>
    <property type="match status" value="1"/>
</dbReference>
<dbReference type="GO" id="GO:0016491">
    <property type="term" value="F:oxidoreductase activity"/>
    <property type="evidence" value="ECO:0007669"/>
    <property type="project" value="UniProtKB-KW"/>
</dbReference>
<dbReference type="Proteomes" id="UP001597314">
    <property type="component" value="Unassembled WGS sequence"/>
</dbReference>
<name>A0ABW5AHQ8_9BRAD</name>
<dbReference type="RefSeq" id="WP_378476855.1">
    <property type="nucleotide sequence ID" value="NZ_JBHUIW010000004.1"/>
</dbReference>
<dbReference type="PROSITE" id="PS00061">
    <property type="entry name" value="ADH_SHORT"/>
    <property type="match status" value="1"/>
</dbReference>
<evidence type="ECO:0000256" key="1">
    <source>
        <dbReference type="ARBA" id="ARBA00006484"/>
    </source>
</evidence>
<gene>
    <name evidence="4" type="ORF">ACFSOX_05855</name>
</gene>
<dbReference type="InterPro" id="IPR020904">
    <property type="entry name" value="Sc_DH/Rdtase_CS"/>
</dbReference>
<accession>A0ABW5AHQ8</accession>
<dbReference type="PANTHER" id="PTHR43669:SF3">
    <property type="entry name" value="ALCOHOL DEHYDROGENASE, PUTATIVE (AFU_ORTHOLOGUE AFUA_3G03445)-RELATED"/>
    <property type="match status" value="1"/>
</dbReference>
<dbReference type="InterPro" id="IPR002347">
    <property type="entry name" value="SDR_fam"/>
</dbReference>
<keyword evidence="2 4" id="KW-0560">Oxidoreductase</keyword>
<dbReference type="PRINTS" id="PR00080">
    <property type="entry name" value="SDRFAMILY"/>
</dbReference>
<dbReference type="InterPro" id="IPR036291">
    <property type="entry name" value="NAD(P)-bd_dom_sf"/>
</dbReference>